<comment type="caution">
    <text evidence="4">The sequence shown here is derived from an EMBL/GenBank/DDBJ whole genome shotgun (WGS) entry which is preliminary data.</text>
</comment>
<evidence type="ECO:0000313" key="4">
    <source>
        <dbReference type="EMBL" id="MDA0138696.1"/>
    </source>
</evidence>
<reference evidence="4" key="1">
    <citation type="submission" date="2022-10" db="EMBL/GenBank/DDBJ databases">
        <title>The WGS of Solirubrobacter sp. CPCC 204708.</title>
        <authorList>
            <person name="Jiang Z."/>
        </authorList>
    </citation>
    <scope>NUCLEOTIDE SEQUENCE</scope>
    <source>
        <strain evidence="4">CPCC 204708</strain>
    </source>
</reference>
<name>A0ABT4RK31_9ACTN</name>
<keyword evidence="5" id="KW-1185">Reference proteome</keyword>
<keyword evidence="2" id="KW-0067">ATP-binding</keyword>
<dbReference type="Pfam" id="PF13191">
    <property type="entry name" value="AAA_16"/>
    <property type="match status" value="1"/>
</dbReference>
<dbReference type="SUPFAM" id="SSF52540">
    <property type="entry name" value="P-loop containing nucleoside triphosphate hydrolases"/>
    <property type="match status" value="1"/>
</dbReference>
<dbReference type="SMART" id="SM00421">
    <property type="entry name" value="HTH_LUXR"/>
    <property type="match status" value="1"/>
</dbReference>
<feature type="domain" description="HTH luxR-type" evidence="3">
    <location>
        <begin position="799"/>
        <end position="856"/>
    </location>
</feature>
<dbReference type="PROSITE" id="PS00622">
    <property type="entry name" value="HTH_LUXR_1"/>
    <property type="match status" value="1"/>
</dbReference>
<dbReference type="SUPFAM" id="SSF46894">
    <property type="entry name" value="C-terminal effector domain of the bipartite response regulators"/>
    <property type="match status" value="1"/>
</dbReference>
<evidence type="ECO:0000256" key="2">
    <source>
        <dbReference type="ARBA" id="ARBA00022840"/>
    </source>
</evidence>
<dbReference type="PROSITE" id="PS50043">
    <property type="entry name" value="HTH_LUXR_2"/>
    <property type="match status" value="1"/>
</dbReference>
<protein>
    <submittedName>
        <fullName evidence="4">LuxR C-terminal-related transcriptional regulator</fullName>
    </submittedName>
</protein>
<dbReference type="PANTHER" id="PTHR16305">
    <property type="entry name" value="TESTICULAR SOLUBLE ADENYLYL CYCLASE"/>
    <property type="match status" value="1"/>
</dbReference>
<dbReference type="Pfam" id="PF00196">
    <property type="entry name" value="GerE"/>
    <property type="match status" value="1"/>
</dbReference>
<dbReference type="RefSeq" id="WP_202957441.1">
    <property type="nucleotide sequence ID" value="NZ_JAPCID010000018.1"/>
</dbReference>
<dbReference type="InterPro" id="IPR027417">
    <property type="entry name" value="P-loop_NTPase"/>
</dbReference>
<dbReference type="Gene3D" id="1.10.10.10">
    <property type="entry name" value="Winged helix-like DNA-binding domain superfamily/Winged helix DNA-binding domain"/>
    <property type="match status" value="1"/>
</dbReference>
<accession>A0ABT4RK31</accession>
<evidence type="ECO:0000313" key="5">
    <source>
        <dbReference type="Proteomes" id="UP001147700"/>
    </source>
</evidence>
<sequence length="856" mass="91230">MPTRAGSWPLVGREAELERIAGARRLDGCPGVIVHAPAGVGKSRLAREANAAAAAEGLPAIWVQATRSASTIPLGAFADVVPDDVRSDDPLELLRRSGDALRERARDRRVVLGVDDAQLLDPVSAALVLHLASTSTAFVVATVRSGASVPDAIRSLWKDAGAHRLELARLSDEAVGALVEAGLGGPVEQRALAWVIGACQGNALFARELVLGALEAGTLVRAGGLWTLKGRPPVSATLRELISERMFTLSAQERAPIELLALAEPLRVDELTALASVEASVQAEALGLISIDVPGDEVRLAHPLYGEALRGELPALRAQRLRLRLADVLQERRPLTPETAMRVARLLLDAQQSVPPRLLLDAARAALLAGDPDLGARLAELALRDGGGLAAALPLARAHTVRNRHREAEEVLAAVEAQAEAAVSGDYVEQRVVGLYWGLREVDAARAFIERAGRWADGRVWTHRLLPLRDLLSAQRSDFGTTVRVTAEVLSGGQADDETRRGNEARHALALLFTGEGGRAYELAHALRPTVPLRGYHETLALGGWTLIALETGENFDDGDAYLSRVLRDAVRADDHETAGLAAFGLAATEFTRGRYRSAARWFDEAALQLERRDTFGTMTVVSAFRVGIAAATGDAVAALDALARMRDTFGPAGPWRHQVPYVQRAEGWAAGPGAAEHFLGAAAQCEALPIFAAQLLYEALRAGAEVAEPMAALAARGDARLVRAYARHAAARDAAQLLAVADEFAAIGALRYGMEAAFAAAAAAMRAGDRECAHRAAARARELFQPDQGAAPPVFEGLDPNAATLTKREAQLVELAREGLSNAEIADRLIVSVRTVESHLYRAMNKLGVRDRRAL</sequence>
<keyword evidence="1" id="KW-0547">Nucleotide-binding</keyword>
<evidence type="ECO:0000256" key="1">
    <source>
        <dbReference type="ARBA" id="ARBA00022741"/>
    </source>
</evidence>
<dbReference type="CDD" id="cd06170">
    <property type="entry name" value="LuxR_C_like"/>
    <property type="match status" value="1"/>
</dbReference>
<dbReference type="PANTHER" id="PTHR16305:SF28">
    <property type="entry name" value="GUANYLATE CYCLASE DOMAIN-CONTAINING PROTEIN"/>
    <property type="match status" value="1"/>
</dbReference>
<dbReference type="PRINTS" id="PR00038">
    <property type="entry name" value="HTHLUXR"/>
</dbReference>
<dbReference type="InterPro" id="IPR036388">
    <property type="entry name" value="WH-like_DNA-bd_sf"/>
</dbReference>
<dbReference type="Proteomes" id="UP001147700">
    <property type="component" value="Unassembled WGS sequence"/>
</dbReference>
<dbReference type="InterPro" id="IPR016032">
    <property type="entry name" value="Sig_transdc_resp-reg_C-effctor"/>
</dbReference>
<gene>
    <name evidence="4" type="ORF">OJ962_14425</name>
</gene>
<dbReference type="InterPro" id="IPR041664">
    <property type="entry name" value="AAA_16"/>
</dbReference>
<proteinExistence type="predicted"/>
<dbReference type="InterPro" id="IPR000792">
    <property type="entry name" value="Tscrpt_reg_LuxR_C"/>
</dbReference>
<dbReference type="Gene3D" id="3.40.50.300">
    <property type="entry name" value="P-loop containing nucleotide triphosphate hydrolases"/>
    <property type="match status" value="1"/>
</dbReference>
<dbReference type="EMBL" id="JAPCID010000018">
    <property type="protein sequence ID" value="MDA0138696.1"/>
    <property type="molecule type" value="Genomic_DNA"/>
</dbReference>
<evidence type="ECO:0000259" key="3">
    <source>
        <dbReference type="PROSITE" id="PS50043"/>
    </source>
</evidence>
<organism evidence="4 5">
    <name type="scientific">Solirubrobacter deserti</name>
    <dbReference type="NCBI Taxonomy" id="2282478"/>
    <lineage>
        <taxon>Bacteria</taxon>
        <taxon>Bacillati</taxon>
        <taxon>Actinomycetota</taxon>
        <taxon>Thermoleophilia</taxon>
        <taxon>Solirubrobacterales</taxon>
        <taxon>Solirubrobacteraceae</taxon>
        <taxon>Solirubrobacter</taxon>
    </lineage>
</organism>